<evidence type="ECO:0000313" key="2">
    <source>
        <dbReference type="Proteomes" id="UP001152622"/>
    </source>
</evidence>
<accession>A0A9Q1EQ27</accession>
<dbReference type="OrthoDB" id="5959200at2759"/>
<reference evidence="1" key="1">
    <citation type="journal article" date="2023" name="Science">
        <title>Genome structures resolve the early diversification of teleost fishes.</title>
        <authorList>
            <person name="Parey E."/>
            <person name="Louis A."/>
            <person name="Montfort J."/>
            <person name="Bouchez O."/>
            <person name="Roques C."/>
            <person name="Iampietro C."/>
            <person name="Lluch J."/>
            <person name="Castinel A."/>
            <person name="Donnadieu C."/>
            <person name="Desvignes T."/>
            <person name="Floi Bucao C."/>
            <person name="Jouanno E."/>
            <person name="Wen M."/>
            <person name="Mejri S."/>
            <person name="Dirks R."/>
            <person name="Jansen H."/>
            <person name="Henkel C."/>
            <person name="Chen W.J."/>
            <person name="Zahm M."/>
            <person name="Cabau C."/>
            <person name="Klopp C."/>
            <person name="Thompson A.W."/>
            <person name="Robinson-Rechavi M."/>
            <person name="Braasch I."/>
            <person name="Lecointre G."/>
            <person name="Bobe J."/>
            <person name="Postlethwait J.H."/>
            <person name="Berthelot C."/>
            <person name="Roest Crollius H."/>
            <person name="Guiguen Y."/>
        </authorList>
    </citation>
    <scope>NUCLEOTIDE SEQUENCE</scope>
    <source>
        <strain evidence="1">WJC10195</strain>
    </source>
</reference>
<protein>
    <submittedName>
        <fullName evidence="1">Uncharacterized protein</fullName>
    </submittedName>
</protein>
<dbReference type="Proteomes" id="UP001152622">
    <property type="component" value="Chromosome 14"/>
</dbReference>
<comment type="caution">
    <text evidence="1">The sequence shown here is derived from an EMBL/GenBank/DDBJ whole genome shotgun (WGS) entry which is preliminary data.</text>
</comment>
<evidence type="ECO:0000313" key="1">
    <source>
        <dbReference type="EMBL" id="KAJ8342801.1"/>
    </source>
</evidence>
<organism evidence="1 2">
    <name type="scientific">Synaphobranchus kaupii</name>
    <name type="common">Kaup's arrowtooth eel</name>
    <dbReference type="NCBI Taxonomy" id="118154"/>
    <lineage>
        <taxon>Eukaryota</taxon>
        <taxon>Metazoa</taxon>
        <taxon>Chordata</taxon>
        <taxon>Craniata</taxon>
        <taxon>Vertebrata</taxon>
        <taxon>Euteleostomi</taxon>
        <taxon>Actinopterygii</taxon>
        <taxon>Neopterygii</taxon>
        <taxon>Teleostei</taxon>
        <taxon>Anguilliformes</taxon>
        <taxon>Synaphobranchidae</taxon>
        <taxon>Synaphobranchus</taxon>
    </lineage>
</organism>
<gene>
    <name evidence="1" type="ORF">SKAU_G00327290</name>
</gene>
<keyword evidence="2" id="KW-1185">Reference proteome</keyword>
<name>A0A9Q1EQ27_SYNKA</name>
<proteinExistence type="predicted"/>
<dbReference type="EMBL" id="JAINUF010000014">
    <property type="protein sequence ID" value="KAJ8342801.1"/>
    <property type="molecule type" value="Genomic_DNA"/>
</dbReference>
<sequence length="155" mass="17690">METLKVEEDFRYLGAWISSSLKDIKTRRAIAWKVLHDMRRMWKSELSRKIKCNLFVSTVESAQEKIAGRMLHQDAPRLRLASHSVRHPDLIASKLVLWEPTHGKATRGAKRITYTDVLGKDTSYASTDELRSGMLDQDVWRGVISRARVAPVAST</sequence>
<dbReference type="AlphaFoldDB" id="A0A9Q1EQ27"/>